<feature type="coiled-coil region" evidence="8">
    <location>
        <begin position="332"/>
        <end position="380"/>
    </location>
</feature>
<dbReference type="PROSITE" id="PS50885">
    <property type="entry name" value="HAMP"/>
    <property type="match status" value="1"/>
</dbReference>
<dbReference type="Pfam" id="PF00072">
    <property type="entry name" value="Response_reg"/>
    <property type="match status" value="1"/>
</dbReference>
<dbReference type="PROSITE" id="PS51257">
    <property type="entry name" value="PROKAR_LIPOPROTEIN"/>
    <property type="match status" value="1"/>
</dbReference>
<dbReference type="SUPFAM" id="SSF47384">
    <property type="entry name" value="Homodimeric domain of signal transducing histidine kinase"/>
    <property type="match status" value="1"/>
</dbReference>
<dbReference type="PRINTS" id="PR00344">
    <property type="entry name" value="BCTRLSENSOR"/>
</dbReference>
<evidence type="ECO:0000256" key="8">
    <source>
        <dbReference type="SAM" id="Coils"/>
    </source>
</evidence>
<proteinExistence type="predicted"/>
<dbReference type="SMART" id="SM00448">
    <property type="entry name" value="REC"/>
    <property type="match status" value="1"/>
</dbReference>
<dbReference type="AlphaFoldDB" id="A0A5D3WNS6"/>
<dbReference type="Gene3D" id="3.30.565.10">
    <property type="entry name" value="Histidine kinase-like ATPase, C-terminal domain"/>
    <property type="match status" value="1"/>
</dbReference>
<feature type="domain" description="Histidine kinase" evidence="9">
    <location>
        <begin position="389"/>
        <end position="598"/>
    </location>
</feature>
<keyword evidence="6" id="KW-0418">Kinase</keyword>
<dbReference type="Gene3D" id="1.10.287.130">
    <property type="match status" value="1"/>
</dbReference>
<dbReference type="Gene3D" id="3.40.50.2300">
    <property type="match status" value="1"/>
</dbReference>
<keyword evidence="5" id="KW-0808">Transferase</keyword>
<sequence>MNFFARLHYRQKLTLIVSVALLVPLLAACLLFGRLYTRQMEENIRQRLEANLNTLSMFREHLSGQLDQNLTGLANDNTLQVTSQLNFIPQLTNYLRQKSTLLDLPYLQVLSADGNLLAGTDPLPEGCYQTERPRLQRTPTGAVLCARKPIRRDDKLIGYIAGGCPLNIEMATHIENVTPLDPFLITIDGRIVLSNRLGDSRQNNLFRAIAPTTNGTLQFGSKTYRYTSRCNEENGQTVCGHALLPLGSLHVAFSHTTQRITTVALLIYCLSLFFLHRLVRGLAAPIRQLSLAARKVESGNFDTVDLDLEREDEFGLLNRSFARMAITQQNYAQRLEQEVAQRTAELEKANKALRQDILARQKAEMEKSRLEEQLRQTQKMEALGTLAGGIAHDFNNILMPILCLTDLARKRLPEEDQTREMLDEVLKAAHRARDLISQILSFSRPDKQKKQPINLAETVTETIKLVRASTSAGIDIRFEISAADIWVDANGTQMQQMLLNLCTNAVQAMGEKGQLEVRLEKIGEQQARLTVRDDGPGMSEEVREHIFEPFFTTKATGRGTGMGLSVVHGIVTHHQGSIRVDSTPGEGACFEIILPLCSLRLVKEVRGNRELPHGTERLLVVDDERAILAVWQTLFEELGYQVVTANDPERAMAMVADGDEHFDLLITDQNMPGMSGAELAMKMRQSIPRLPVIICTGYSESCTPEDALLLGFDRYLTKPCNTTDLAMAVREVLDQALTADRTISA</sequence>
<evidence type="ECO:0000259" key="11">
    <source>
        <dbReference type="PROSITE" id="PS50885"/>
    </source>
</evidence>
<dbReference type="PANTHER" id="PTHR43065">
    <property type="entry name" value="SENSOR HISTIDINE KINASE"/>
    <property type="match status" value="1"/>
</dbReference>
<dbReference type="OrthoDB" id="9761263at2"/>
<evidence type="ECO:0000256" key="4">
    <source>
        <dbReference type="ARBA" id="ARBA00022553"/>
    </source>
</evidence>
<dbReference type="InterPro" id="IPR036890">
    <property type="entry name" value="HATPase_C_sf"/>
</dbReference>
<comment type="catalytic activity">
    <reaction evidence="1">
        <text>ATP + protein L-histidine = ADP + protein N-phospho-L-histidine.</text>
        <dbReference type="EC" id="2.7.13.3"/>
    </reaction>
</comment>
<dbReference type="SUPFAM" id="SSF55874">
    <property type="entry name" value="ATPase domain of HSP90 chaperone/DNA topoisomerase II/histidine kinase"/>
    <property type="match status" value="1"/>
</dbReference>
<evidence type="ECO:0000256" key="7">
    <source>
        <dbReference type="PROSITE-ProRule" id="PRU00169"/>
    </source>
</evidence>
<feature type="domain" description="Response regulatory" evidence="10">
    <location>
        <begin position="617"/>
        <end position="733"/>
    </location>
</feature>
<dbReference type="RefSeq" id="WP_148894056.1">
    <property type="nucleotide sequence ID" value="NZ_VNIB01000001.1"/>
</dbReference>
<dbReference type="InterPro" id="IPR005467">
    <property type="entry name" value="His_kinase_dom"/>
</dbReference>
<evidence type="ECO:0000313" key="13">
    <source>
        <dbReference type="Proteomes" id="UP000324159"/>
    </source>
</evidence>
<protein>
    <recommendedName>
        <fullName evidence="3">histidine kinase</fullName>
        <ecNumber evidence="3">2.7.13.3</ecNumber>
    </recommendedName>
</protein>
<comment type="caution">
    <text evidence="12">The sequence shown here is derived from an EMBL/GenBank/DDBJ whole genome shotgun (WGS) entry which is preliminary data.</text>
</comment>
<dbReference type="InterPro" id="IPR003594">
    <property type="entry name" value="HATPase_dom"/>
</dbReference>
<dbReference type="Pfam" id="PF02518">
    <property type="entry name" value="HATPase_c"/>
    <property type="match status" value="1"/>
</dbReference>
<dbReference type="GO" id="GO:0000155">
    <property type="term" value="F:phosphorelay sensor kinase activity"/>
    <property type="evidence" value="ECO:0007669"/>
    <property type="project" value="InterPro"/>
</dbReference>
<dbReference type="EC" id="2.7.13.3" evidence="3"/>
<dbReference type="CDD" id="cd06225">
    <property type="entry name" value="HAMP"/>
    <property type="match status" value="1"/>
</dbReference>
<dbReference type="SUPFAM" id="SSF158472">
    <property type="entry name" value="HAMP domain-like"/>
    <property type="match status" value="1"/>
</dbReference>
<dbReference type="PROSITE" id="PS50110">
    <property type="entry name" value="RESPONSE_REGULATORY"/>
    <property type="match status" value="1"/>
</dbReference>
<dbReference type="Gene3D" id="6.10.340.10">
    <property type="match status" value="1"/>
</dbReference>
<evidence type="ECO:0000256" key="1">
    <source>
        <dbReference type="ARBA" id="ARBA00000085"/>
    </source>
</evidence>
<organism evidence="12 13">
    <name type="scientific">Geothermobacter ehrlichii</name>
    <dbReference type="NCBI Taxonomy" id="213224"/>
    <lineage>
        <taxon>Bacteria</taxon>
        <taxon>Pseudomonadati</taxon>
        <taxon>Thermodesulfobacteriota</taxon>
        <taxon>Desulfuromonadia</taxon>
        <taxon>Desulfuromonadales</taxon>
        <taxon>Geothermobacteraceae</taxon>
        <taxon>Geothermobacter</taxon>
    </lineage>
</organism>
<dbReference type="InterPro" id="IPR004358">
    <property type="entry name" value="Sig_transdc_His_kin-like_C"/>
</dbReference>
<dbReference type="PROSITE" id="PS50109">
    <property type="entry name" value="HIS_KIN"/>
    <property type="match status" value="1"/>
</dbReference>
<dbReference type="Pfam" id="PF00672">
    <property type="entry name" value="HAMP"/>
    <property type="match status" value="1"/>
</dbReference>
<name>A0A5D3WNS6_9BACT</name>
<evidence type="ECO:0000256" key="2">
    <source>
        <dbReference type="ARBA" id="ARBA00004370"/>
    </source>
</evidence>
<feature type="domain" description="HAMP" evidence="11">
    <location>
        <begin position="280"/>
        <end position="333"/>
    </location>
</feature>
<dbReference type="SMART" id="SM00388">
    <property type="entry name" value="HisKA"/>
    <property type="match status" value="1"/>
</dbReference>
<dbReference type="GO" id="GO:0016020">
    <property type="term" value="C:membrane"/>
    <property type="evidence" value="ECO:0007669"/>
    <property type="project" value="UniProtKB-SubCell"/>
</dbReference>
<dbReference type="SUPFAM" id="SSF52172">
    <property type="entry name" value="CheY-like"/>
    <property type="match status" value="1"/>
</dbReference>
<comment type="subcellular location">
    <subcellularLocation>
        <location evidence="2">Membrane</location>
    </subcellularLocation>
</comment>
<keyword evidence="13" id="KW-1185">Reference proteome</keyword>
<reference evidence="12 13" key="1">
    <citation type="submission" date="2019-07" db="EMBL/GenBank/DDBJ databases">
        <title>Genomic Encyclopedia of Type Strains, Phase IV (KMG-IV): sequencing the most valuable type-strain genomes for metagenomic binning, comparative biology and taxonomic classification.</title>
        <authorList>
            <person name="Goeker M."/>
        </authorList>
    </citation>
    <scope>NUCLEOTIDE SEQUENCE [LARGE SCALE GENOMIC DNA]</scope>
    <source>
        <strain evidence="12 13">SS015</strain>
    </source>
</reference>
<dbReference type="PANTHER" id="PTHR43065:SF42">
    <property type="entry name" value="TWO-COMPONENT SENSOR PPRA"/>
    <property type="match status" value="1"/>
</dbReference>
<evidence type="ECO:0000259" key="10">
    <source>
        <dbReference type="PROSITE" id="PS50110"/>
    </source>
</evidence>
<dbReference type="InterPro" id="IPR001789">
    <property type="entry name" value="Sig_transdc_resp-reg_receiver"/>
</dbReference>
<feature type="modified residue" description="4-aspartylphosphate" evidence="7">
    <location>
        <position position="668"/>
    </location>
</feature>
<evidence type="ECO:0000256" key="3">
    <source>
        <dbReference type="ARBA" id="ARBA00012438"/>
    </source>
</evidence>
<dbReference type="InterPro" id="IPR003660">
    <property type="entry name" value="HAMP_dom"/>
</dbReference>
<evidence type="ECO:0000256" key="6">
    <source>
        <dbReference type="ARBA" id="ARBA00022777"/>
    </source>
</evidence>
<keyword evidence="4 7" id="KW-0597">Phosphoprotein</keyword>
<evidence type="ECO:0000259" key="9">
    <source>
        <dbReference type="PROSITE" id="PS50109"/>
    </source>
</evidence>
<dbReference type="InterPro" id="IPR003661">
    <property type="entry name" value="HisK_dim/P_dom"/>
</dbReference>
<keyword evidence="8" id="KW-0175">Coiled coil</keyword>
<evidence type="ECO:0000313" key="12">
    <source>
        <dbReference type="EMBL" id="TYO99846.1"/>
    </source>
</evidence>
<dbReference type="SMART" id="SM00304">
    <property type="entry name" value="HAMP"/>
    <property type="match status" value="1"/>
</dbReference>
<dbReference type="InterPro" id="IPR011006">
    <property type="entry name" value="CheY-like_superfamily"/>
</dbReference>
<evidence type="ECO:0000256" key="5">
    <source>
        <dbReference type="ARBA" id="ARBA00022679"/>
    </source>
</evidence>
<accession>A0A5D3WNS6</accession>
<dbReference type="Pfam" id="PF00512">
    <property type="entry name" value="HisKA"/>
    <property type="match status" value="1"/>
</dbReference>
<dbReference type="InterPro" id="IPR036097">
    <property type="entry name" value="HisK_dim/P_sf"/>
</dbReference>
<dbReference type="CDD" id="cd00156">
    <property type="entry name" value="REC"/>
    <property type="match status" value="1"/>
</dbReference>
<gene>
    <name evidence="12" type="ORF">EDC39_1016</name>
</gene>
<dbReference type="SMART" id="SM00387">
    <property type="entry name" value="HATPase_c"/>
    <property type="match status" value="1"/>
</dbReference>
<dbReference type="EMBL" id="VNIB01000001">
    <property type="protein sequence ID" value="TYO99846.1"/>
    <property type="molecule type" value="Genomic_DNA"/>
</dbReference>
<dbReference type="Proteomes" id="UP000324159">
    <property type="component" value="Unassembled WGS sequence"/>
</dbReference>